<dbReference type="NCBIfam" id="NF040713">
    <property type="entry name" value="ZapE"/>
    <property type="match status" value="1"/>
</dbReference>
<accession>A0A520M7P3</accession>
<organism evidence="3 4">
    <name type="scientific">SAR86 cluster bacterium</name>
    <dbReference type="NCBI Taxonomy" id="2030880"/>
    <lineage>
        <taxon>Bacteria</taxon>
        <taxon>Pseudomonadati</taxon>
        <taxon>Pseudomonadota</taxon>
        <taxon>Gammaproteobacteria</taxon>
        <taxon>SAR86 cluster</taxon>
    </lineage>
</organism>
<keyword evidence="3" id="KW-0131">Cell cycle</keyword>
<name>A0A520M7P3_9GAMM</name>
<dbReference type="SUPFAM" id="SSF52540">
    <property type="entry name" value="P-loop containing nucleoside triphosphate hydrolases"/>
    <property type="match status" value="1"/>
</dbReference>
<evidence type="ECO:0000256" key="2">
    <source>
        <dbReference type="ARBA" id="ARBA00022840"/>
    </source>
</evidence>
<dbReference type="GO" id="GO:0051301">
    <property type="term" value="P:cell division"/>
    <property type="evidence" value="ECO:0007669"/>
    <property type="project" value="UniProtKB-KW"/>
</dbReference>
<reference evidence="3 4" key="1">
    <citation type="submission" date="2019-02" db="EMBL/GenBank/DDBJ databases">
        <title>Prokaryotic population dynamics and viral predation in marine succession experiment using metagenomics: the confinement effect.</title>
        <authorList>
            <person name="Haro-Moreno J.M."/>
            <person name="Rodriguez-Valera F."/>
            <person name="Lopez-Perez M."/>
        </authorList>
    </citation>
    <scope>NUCLEOTIDE SEQUENCE [LARGE SCALE GENOMIC DNA]</scope>
    <source>
        <strain evidence="3">MED-G167</strain>
    </source>
</reference>
<dbReference type="Proteomes" id="UP000318359">
    <property type="component" value="Unassembled WGS sequence"/>
</dbReference>
<proteinExistence type="predicted"/>
<dbReference type="Gene3D" id="3.40.50.300">
    <property type="entry name" value="P-loop containing nucleotide triphosphate hydrolases"/>
    <property type="match status" value="1"/>
</dbReference>
<evidence type="ECO:0000256" key="1">
    <source>
        <dbReference type="ARBA" id="ARBA00022741"/>
    </source>
</evidence>
<gene>
    <name evidence="3" type="primary">zapE</name>
    <name evidence="3" type="ORF">EVB00_02440</name>
</gene>
<dbReference type="GO" id="GO:0005737">
    <property type="term" value="C:cytoplasm"/>
    <property type="evidence" value="ECO:0007669"/>
    <property type="project" value="TreeGrafter"/>
</dbReference>
<comment type="caution">
    <text evidence="3">The sequence shown here is derived from an EMBL/GenBank/DDBJ whole genome shotgun (WGS) entry which is preliminary data.</text>
</comment>
<sequence length="349" mass="41101">MTISENILKTFESKDINLDDSQLDFIEVFDNNKPNRGGLFFTSSKSIIKGFYLWGDVGRGKTLLLNSIFDELQFKKGKFHYIDFMEFIHNKLKELAGKKNPLDYVADFLDSKYEIIYIDEFQVEDVADAMLITNLFKKLFKKDIYFLLSSNAHPSNLYLDGLQREKFLIAIDLLLKNLNVYELEGKNDYRLSMISNFERNNNETILNKKQIKDFISATFSCEEFKQKIIVNKRTFSCNGFNNSYLWVSFKNFFSEPSGSKDYIEIVNKYDWLLIDGFIECDDDHADILRRFISFIDIAYKENSKVKFFNDGIDAENIYTGDNFQYLWDRSQSRIKEMKSKKYLLNSAKK</sequence>
<dbReference type="EMBL" id="SHBM01000033">
    <property type="protein sequence ID" value="RZO17233.1"/>
    <property type="molecule type" value="Genomic_DNA"/>
</dbReference>
<keyword evidence="1" id="KW-0547">Nucleotide-binding</keyword>
<evidence type="ECO:0000313" key="4">
    <source>
        <dbReference type="Proteomes" id="UP000318359"/>
    </source>
</evidence>
<dbReference type="PANTHER" id="PTHR12169:SF6">
    <property type="entry name" value="AFG1-LIKE ATPASE"/>
    <property type="match status" value="1"/>
</dbReference>
<dbReference type="PANTHER" id="PTHR12169">
    <property type="entry name" value="ATPASE N2B"/>
    <property type="match status" value="1"/>
</dbReference>
<dbReference type="GO" id="GO:0016887">
    <property type="term" value="F:ATP hydrolysis activity"/>
    <property type="evidence" value="ECO:0007669"/>
    <property type="project" value="InterPro"/>
</dbReference>
<keyword evidence="3" id="KW-0132">Cell division</keyword>
<dbReference type="AlphaFoldDB" id="A0A520M7P3"/>
<dbReference type="GO" id="GO:0005524">
    <property type="term" value="F:ATP binding"/>
    <property type="evidence" value="ECO:0007669"/>
    <property type="project" value="UniProtKB-KW"/>
</dbReference>
<dbReference type="Pfam" id="PF03969">
    <property type="entry name" value="AFG1_ATPase"/>
    <property type="match status" value="1"/>
</dbReference>
<evidence type="ECO:0000313" key="3">
    <source>
        <dbReference type="EMBL" id="RZO17233.1"/>
    </source>
</evidence>
<dbReference type="InterPro" id="IPR027417">
    <property type="entry name" value="P-loop_NTPase"/>
</dbReference>
<keyword evidence="2" id="KW-0067">ATP-binding</keyword>
<protein>
    <submittedName>
        <fullName evidence="3">Cell division protein ZapE</fullName>
    </submittedName>
</protein>
<dbReference type="InterPro" id="IPR005654">
    <property type="entry name" value="ATPase_AFG1-like"/>
</dbReference>